<evidence type="ECO:0000313" key="3">
    <source>
        <dbReference type="WBParaSite" id="L893_g25715.t1"/>
    </source>
</evidence>
<proteinExistence type="predicted"/>
<dbReference type="AlphaFoldDB" id="A0A1I7ZEY4"/>
<organism evidence="2 3">
    <name type="scientific">Steinernema glaseri</name>
    <dbReference type="NCBI Taxonomy" id="37863"/>
    <lineage>
        <taxon>Eukaryota</taxon>
        <taxon>Metazoa</taxon>
        <taxon>Ecdysozoa</taxon>
        <taxon>Nematoda</taxon>
        <taxon>Chromadorea</taxon>
        <taxon>Rhabditida</taxon>
        <taxon>Tylenchina</taxon>
        <taxon>Panagrolaimomorpha</taxon>
        <taxon>Strongyloidoidea</taxon>
        <taxon>Steinernematidae</taxon>
        <taxon>Steinernema</taxon>
    </lineage>
</organism>
<name>A0A1I7ZEY4_9BILA</name>
<sequence length="123" mass="14846">MFVQQGARMLNDFNETAILKNDIEELRLLKELKLLENSAMRERNWQKFSQTFWLIFSVYIVAAFAWLLLSVYHHRRQRNVCKQKQTQYSLSQKIERQRLLYLYNNVSLESQQNQDEESPATDQ</sequence>
<keyword evidence="2" id="KW-1185">Reference proteome</keyword>
<accession>A0A1I7ZEY4</accession>
<evidence type="ECO:0000313" key="2">
    <source>
        <dbReference type="Proteomes" id="UP000095287"/>
    </source>
</evidence>
<feature type="transmembrane region" description="Helical" evidence="1">
    <location>
        <begin position="52"/>
        <end position="72"/>
    </location>
</feature>
<dbReference type="WBParaSite" id="L893_g25715.t1">
    <property type="protein sequence ID" value="L893_g25715.t1"/>
    <property type="gene ID" value="L893_g25715"/>
</dbReference>
<protein>
    <submittedName>
        <fullName evidence="3">Uncharacterized protein</fullName>
    </submittedName>
</protein>
<keyword evidence="1" id="KW-0472">Membrane</keyword>
<reference evidence="3" key="1">
    <citation type="submission" date="2016-11" db="UniProtKB">
        <authorList>
            <consortium name="WormBaseParasite"/>
        </authorList>
    </citation>
    <scope>IDENTIFICATION</scope>
</reference>
<keyword evidence="1" id="KW-1133">Transmembrane helix</keyword>
<dbReference type="Proteomes" id="UP000095287">
    <property type="component" value="Unplaced"/>
</dbReference>
<evidence type="ECO:0000256" key="1">
    <source>
        <dbReference type="SAM" id="Phobius"/>
    </source>
</evidence>
<keyword evidence="1" id="KW-0812">Transmembrane</keyword>